<dbReference type="Gene3D" id="1.10.10.60">
    <property type="entry name" value="Homeodomain-like"/>
    <property type="match status" value="1"/>
</dbReference>
<name>A0ABX2XFZ5_9FLAO</name>
<dbReference type="InterPro" id="IPR009057">
    <property type="entry name" value="Homeodomain-like_sf"/>
</dbReference>
<feature type="transmembrane region" description="Helical" evidence="4">
    <location>
        <begin position="45"/>
        <end position="63"/>
    </location>
</feature>
<organism evidence="6 7">
    <name type="scientific">Flavobacterium piscis</name>
    <dbReference type="NCBI Taxonomy" id="1114874"/>
    <lineage>
        <taxon>Bacteria</taxon>
        <taxon>Pseudomonadati</taxon>
        <taxon>Bacteroidota</taxon>
        <taxon>Flavobacteriia</taxon>
        <taxon>Flavobacteriales</taxon>
        <taxon>Flavobacteriaceae</taxon>
        <taxon>Flavobacterium</taxon>
    </lineage>
</organism>
<feature type="transmembrane region" description="Helical" evidence="4">
    <location>
        <begin position="106"/>
        <end position="127"/>
    </location>
</feature>
<dbReference type="PANTHER" id="PTHR43280">
    <property type="entry name" value="ARAC-FAMILY TRANSCRIPTIONAL REGULATOR"/>
    <property type="match status" value="1"/>
</dbReference>
<dbReference type="SUPFAM" id="SSF46689">
    <property type="entry name" value="Homeodomain-like"/>
    <property type="match status" value="1"/>
</dbReference>
<dbReference type="PROSITE" id="PS01124">
    <property type="entry name" value="HTH_ARAC_FAMILY_2"/>
    <property type="match status" value="1"/>
</dbReference>
<sequence length="364" mass="42998">MQFKYNKLLNIYLLLSFKLLALNFLLKGLDGFNILCLTEMGHNAYYPFLIVIIPAMYLFFINIDKDSKKFNYKELVHFIFPIFLVVFNLLARRLLIESVPLFTIKLFFSILFEAYVIYYTTIIYVFLKNKIWNKELDLLNIKQNRIVKQWAFFIFYLYALIVFHLIVVISLNLKSVNNLELNNYKFFPALLLNIMYFKILFTPEILYGYTVMLDKVKEHDKSNFILKDLWILDSLEGITNVQDKALGAKIAKYTSSYIHDIEKLVFKHEIFRNPNASLNDMANRLKIPKSHLTFVFKYLSRVSFTEFKKIVRIHDALQLIEKGYLQSNTIESLASKVGFSSYSPFYTTFKEVTGISPQIYIKKK</sequence>
<proteinExistence type="predicted"/>
<feature type="transmembrane region" description="Helical" evidence="4">
    <location>
        <begin position="7"/>
        <end position="25"/>
    </location>
</feature>
<evidence type="ECO:0000259" key="5">
    <source>
        <dbReference type="PROSITE" id="PS01124"/>
    </source>
</evidence>
<evidence type="ECO:0000313" key="7">
    <source>
        <dbReference type="Proteomes" id="UP000093343"/>
    </source>
</evidence>
<evidence type="ECO:0000256" key="2">
    <source>
        <dbReference type="ARBA" id="ARBA00023125"/>
    </source>
</evidence>
<gene>
    <name evidence="6" type="ORF">FLP_15295</name>
</gene>
<feature type="transmembrane region" description="Helical" evidence="4">
    <location>
        <begin position="150"/>
        <end position="171"/>
    </location>
</feature>
<evidence type="ECO:0000256" key="1">
    <source>
        <dbReference type="ARBA" id="ARBA00023015"/>
    </source>
</evidence>
<dbReference type="RefSeq" id="WP_065450398.1">
    <property type="nucleotide sequence ID" value="NZ_LVEN01000035.1"/>
</dbReference>
<dbReference type="InterPro" id="IPR018060">
    <property type="entry name" value="HTH_AraC"/>
</dbReference>
<accession>A0ABX2XFZ5</accession>
<keyword evidence="4" id="KW-1133">Transmembrane helix</keyword>
<keyword evidence="7" id="KW-1185">Reference proteome</keyword>
<feature type="transmembrane region" description="Helical" evidence="4">
    <location>
        <begin position="186"/>
        <end position="207"/>
    </location>
</feature>
<keyword evidence="4" id="KW-0472">Membrane</keyword>
<keyword evidence="2" id="KW-0238">DNA-binding</keyword>
<feature type="domain" description="HTH araC/xylS-type" evidence="5">
    <location>
        <begin position="259"/>
        <end position="363"/>
    </location>
</feature>
<dbReference type="PROSITE" id="PS00041">
    <property type="entry name" value="HTH_ARAC_FAMILY_1"/>
    <property type="match status" value="1"/>
</dbReference>
<evidence type="ECO:0000313" key="6">
    <source>
        <dbReference type="EMBL" id="OCB71890.1"/>
    </source>
</evidence>
<comment type="caution">
    <text evidence="6">The sequence shown here is derived from an EMBL/GenBank/DDBJ whole genome shotgun (WGS) entry which is preliminary data.</text>
</comment>
<keyword evidence="1" id="KW-0805">Transcription regulation</keyword>
<feature type="transmembrane region" description="Helical" evidence="4">
    <location>
        <begin position="75"/>
        <end position="94"/>
    </location>
</feature>
<keyword evidence="4" id="KW-0812">Transmembrane</keyword>
<dbReference type="Proteomes" id="UP000093343">
    <property type="component" value="Unassembled WGS sequence"/>
</dbReference>
<dbReference type="Pfam" id="PF12833">
    <property type="entry name" value="HTH_18"/>
    <property type="match status" value="1"/>
</dbReference>
<protein>
    <recommendedName>
        <fullName evidence="5">HTH araC/xylS-type domain-containing protein</fullName>
    </recommendedName>
</protein>
<dbReference type="InterPro" id="IPR018062">
    <property type="entry name" value="HTH_AraC-typ_CS"/>
</dbReference>
<dbReference type="PANTHER" id="PTHR43280:SF2">
    <property type="entry name" value="HTH-TYPE TRANSCRIPTIONAL REGULATOR EXSA"/>
    <property type="match status" value="1"/>
</dbReference>
<evidence type="ECO:0000256" key="3">
    <source>
        <dbReference type="ARBA" id="ARBA00023163"/>
    </source>
</evidence>
<keyword evidence="3" id="KW-0804">Transcription</keyword>
<evidence type="ECO:0000256" key="4">
    <source>
        <dbReference type="SAM" id="Phobius"/>
    </source>
</evidence>
<dbReference type="SMART" id="SM00342">
    <property type="entry name" value="HTH_ARAC"/>
    <property type="match status" value="1"/>
</dbReference>
<reference evidence="7" key="1">
    <citation type="submission" date="2016-03" db="EMBL/GenBank/DDBJ databases">
        <title>Draft genome sequence of Paenibacillus glacialis DSM 22343.</title>
        <authorList>
            <person name="Shin S.-K."/>
            <person name="Yi H."/>
        </authorList>
    </citation>
    <scope>NUCLEOTIDE SEQUENCE [LARGE SCALE GENOMIC DNA]</scope>
    <source>
        <strain evidence="7">CCUG 60099</strain>
    </source>
</reference>
<dbReference type="EMBL" id="LVEN01000035">
    <property type="protein sequence ID" value="OCB71890.1"/>
    <property type="molecule type" value="Genomic_DNA"/>
</dbReference>